<keyword evidence="8 16" id="KW-0413">Isomerase</keyword>
<sequence length="716" mass="77691">MRLIIAEKPSVAQAIAGVIGGAKRADGFIDCPQTKTRVTWCFGHLLEQSRPEDYVDGGKVLASHLPVVPDKWILSPRDGGAGKQIKAIRDLLKDATEVVNAGDADREGQLLVDEVLLFLGWKGKTSRLWLSSLDDASVRKALSGIKDNAAMRPVYESALARQRVDWLMGMNASIALSRNLQSCGVPGAWSIGRVQTPTLALLVDRQRDIEHFKPRDFYQVIANLDGGIKALWQLPDDLSDEDGRLLENDKAEETARRIAGKAARVGKFARKTGERQAPLPFTLGGLQKIASSRLGLSAKDTLAAAQELYEAKITTYPRTDCPYLPTEMHGAASGVLKIIGAVGIAGIDASRKHAAWNTAKVEAHHGIIPTGQSPDAAGLSSDAKRVFDLIRESFIRLFMPPEKFETREALFDIDGLPFRAAARVVLDPGWTRLGGKDDDEGQDSDEQPSAMPDLREGEARTCERGEVIAKRTTPPKPYTDGTLIAAMTGVHKLVTDPKLKARLKETSGLGTEATRASMIEVLIAREYAERRKKEIHPTARGAQLIDMLRKVTPELADPGTTALQEDALAAVASARLAFDAFMADQIGTVRDATRKLLDGQLGTAPVAMHTCPACGGARCAKRTSKAGSTYHRCLDCEAAFGDEGGKPGKRFEDKPQGEGAAKPFATGPNCPARKKNTFKNETKTGKPYYRCGACKGAWWPDRRDGGKLGVKWEQMK</sequence>
<feature type="region of interest" description="Disordered" evidence="13">
    <location>
        <begin position="432"/>
        <end position="459"/>
    </location>
</feature>
<comment type="caution">
    <text evidence="16">The sequence shown here is derived from an EMBL/GenBank/DDBJ whole genome shotgun (WGS) entry which is preliminary data.</text>
</comment>
<dbReference type="Gene3D" id="1.10.460.10">
    <property type="entry name" value="Topoisomerase I, domain 2"/>
    <property type="match status" value="1"/>
</dbReference>
<evidence type="ECO:0000259" key="15">
    <source>
        <dbReference type="PROSITE" id="PS52039"/>
    </source>
</evidence>
<feature type="compositionally biased region" description="Basic and acidic residues" evidence="13">
    <location>
        <begin position="645"/>
        <end position="656"/>
    </location>
</feature>
<evidence type="ECO:0000256" key="13">
    <source>
        <dbReference type="SAM" id="MobiDB-lite"/>
    </source>
</evidence>
<gene>
    <name evidence="16" type="ORF">J0I24_09660</name>
</gene>
<dbReference type="RefSeq" id="WP_276730514.1">
    <property type="nucleotide sequence ID" value="NZ_JAFKMR010000018.1"/>
</dbReference>
<dbReference type="InterPro" id="IPR023405">
    <property type="entry name" value="Topo_IA_core_domain"/>
</dbReference>
<dbReference type="InterPro" id="IPR023406">
    <property type="entry name" value="Topo_IA_AS"/>
</dbReference>
<evidence type="ECO:0000256" key="7">
    <source>
        <dbReference type="ARBA" id="ARBA00023125"/>
    </source>
</evidence>
<dbReference type="EMBL" id="JAFKMR010000018">
    <property type="protein sequence ID" value="MBN8744561.1"/>
    <property type="molecule type" value="Genomic_DNA"/>
</dbReference>
<evidence type="ECO:0000313" key="17">
    <source>
        <dbReference type="Proteomes" id="UP000664800"/>
    </source>
</evidence>
<feature type="compositionally biased region" description="Acidic residues" evidence="13">
    <location>
        <begin position="437"/>
        <end position="446"/>
    </location>
</feature>
<accession>A0A8I1SXI5</accession>
<feature type="region of interest" description="Disordered" evidence="13">
    <location>
        <begin position="645"/>
        <end position="678"/>
    </location>
</feature>
<dbReference type="Pfam" id="PF01131">
    <property type="entry name" value="Topoisom_bac"/>
    <property type="match status" value="1"/>
</dbReference>
<dbReference type="CDD" id="cd03362">
    <property type="entry name" value="TOPRIM_TopoIA_TopoIII"/>
    <property type="match status" value="1"/>
</dbReference>
<evidence type="ECO:0000256" key="4">
    <source>
        <dbReference type="ARBA" id="ARBA00022723"/>
    </source>
</evidence>
<dbReference type="PROSITE" id="PS50880">
    <property type="entry name" value="TOPRIM"/>
    <property type="match status" value="1"/>
</dbReference>
<evidence type="ECO:0000256" key="3">
    <source>
        <dbReference type="ARBA" id="ARBA00012891"/>
    </source>
</evidence>
<evidence type="ECO:0000259" key="14">
    <source>
        <dbReference type="PROSITE" id="PS50880"/>
    </source>
</evidence>
<dbReference type="InterPro" id="IPR005738">
    <property type="entry name" value="TopoIII"/>
</dbReference>
<protein>
    <recommendedName>
        <fullName evidence="3">DNA topoisomerase</fullName>
        <ecNumber evidence="3">5.6.2.1</ecNumber>
    </recommendedName>
    <alternativeName>
        <fullName evidence="12">Omega-protein</fullName>
    </alternativeName>
    <alternativeName>
        <fullName evidence="11">Relaxing enzyme</fullName>
    </alternativeName>
    <alternativeName>
        <fullName evidence="9">Swivelase</fullName>
    </alternativeName>
    <alternativeName>
        <fullName evidence="10">Untwisting enzyme</fullName>
    </alternativeName>
</protein>
<dbReference type="GO" id="GO:0003677">
    <property type="term" value="F:DNA binding"/>
    <property type="evidence" value="ECO:0007669"/>
    <property type="project" value="UniProtKB-KW"/>
</dbReference>
<reference evidence="16" key="1">
    <citation type="submission" date="2021-02" db="EMBL/GenBank/DDBJ databases">
        <title>Thiocyanate and organic carbon inputs drive convergent selection for specific autotrophic Afipia and Thiobacillus strains within complex microbiomes.</title>
        <authorList>
            <person name="Huddy R.J."/>
            <person name="Sachdeva R."/>
            <person name="Kadzinga F."/>
            <person name="Kantor R.S."/>
            <person name="Harrison S.T.L."/>
            <person name="Banfield J.F."/>
        </authorList>
    </citation>
    <scope>NUCLEOTIDE SEQUENCE</scope>
    <source>
        <strain evidence="16">SCN18_13_7_16_R3_B_64_19</strain>
    </source>
</reference>
<evidence type="ECO:0000256" key="2">
    <source>
        <dbReference type="ARBA" id="ARBA00009446"/>
    </source>
</evidence>
<proteinExistence type="inferred from homology"/>
<evidence type="ECO:0000313" key="16">
    <source>
        <dbReference type="EMBL" id="MBN8744561.1"/>
    </source>
</evidence>
<dbReference type="GO" id="GO:0006265">
    <property type="term" value="P:DNA topological change"/>
    <property type="evidence" value="ECO:0007669"/>
    <property type="project" value="InterPro"/>
</dbReference>
<dbReference type="Gene3D" id="1.10.290.10">
    <property type="entry name" value="Topoisomerase I, domain 4"/>
    <property type="match status" value="1"/>
</dbReference>
<dbReference type="PRINTS" id="PR00417">
    <property type="entry name" value="PRTPISMRASEI"/>
</dbReference>
<dbReference type="SMART" id="SM00437">
    <property type="entry name" value="TOP1Ac"/>
    <property type="match status" value="1"/>
</dbReference>
<comment type="similarity">
    <text evidence="2">Belongs to the type IA topoisomerase family.</text>
</comment>
<organism evidence="16 17">
    <name type="scientific">Thiomonas arsenitoxydans (strain DSM 22701 / CIP 110005 / 3As)</name>
    <dbReference type="NCBI Taxonomy" id="426114"/>
    <lineage>
        <taxon>Bacteria</taxon>
        <taxon>Pseudomonadati</taxon>
        <taxon>Pseudomonadota</taxon>
        <taxon>Betaproteobacteria</taxon>
        <taxon>Burkholderiales</taxon>
        <taxon>Thiomonas</taxon>
    </lineage>
</organism>
<dbReference type="GO" id="GO:0006281">
    <property type="term" value="P:DNA repair"/>
    <property type="evidence" value="ECO:0007669"/>
    <property type="project" value="TreeGrafter"/>
</dbReference>
<evidence type="ECO:0000256" key="6">
    <source>
        <dbReference type="ARBA" id="ARBA00023029"/>
    </source>
</evidence>
<name>A0A8I1SXI5_THIA3</name>
<dbReference type="Gene3D" id="2.70.20.10">
    <property type="entry name" value="Topoisomerase I, domain 3"/>
    <property type="match status" value="1"/>
</dbReference>
<dbReference type="InterPro" id="IPR013826">
    <property type="entry name" value="Topo_IA_cen_sub3"/>
</dbReference>
<dbReference type="EC" id="5.6.2.1" evidence="3"/>
<dbReference type="InterPro" id="IPR003601">
    <property type="entry name" value="Topo_IA_2"/>
</dbReference>
<evidence type="ECO:0000256" key="1">
    <source>
        <dbReference type="ARBA" id="ARBA00000213"/>
    </source>
</evidence>
<dbReference type="InterPro" id="IPR000380">
    <property type="entry name" value="Topo_IA"/>
</dbReference>
<keyword evidence="5" id="KW-0460">Magnesium</keyword>
<evidence type="ECO:0000256" key="8">
    <source>
        <dbReference type="ARBA" id="ARBA00023235"/>
    </source>
</evidence>
<dbReference type="InterPro" id="IPR006171">
    <property type="entry name" value="TOPRIM_dom"/>
</dbReference>
<dbReference type="AlphaFoldDB" id="A0A8I1SXI5"/>
<keyword evidence="6" id="KW-0799">Topoisomerase</keyword>
<dbReference type="PANTHER" id="PTHR11390:SF21">
    <property type="entry name" value="DNA TOPOISOMERASE 3-ALPHA"/>
    <property type="match status" value="1"/>
</dbReference>
<dbReference type="PANTHER" id="PTHR11390">
    <property type="entry name" value="PROKARYOTIC DNA TOPOISOMERASE"/>
    <property type="match status" value="1"/>
</dbReference>
<dbReference type="InterPro" id="IPR034144">
    <property type="entry name" value="TOPRIM_TopoIII"/>
</dbReference>
<dbReference type="GO" id="GO:0003917">
    <property type="term" value="F:DNA topoisomerase type I (single strand cut, ATP-independent) activity"/>
    <property type="evidence" value="ECO:0007669"/>
    <property type="project" value="UniProtKB-EC"/>
</dbReference>
<dbReference type="Pfam" id="PF01751">
    <property type="entry name" value="Toprim"/>
    <property type="match status" value="1"/>
</dbReference>
<dbReference type="Gene3D" id="3.40.50.140">
    <property type="match status" value="1"/>
</dbReference>
<evidence type="ECO:0000256" key="12">
    <source>
        <dbReference type="ARBA" id="ARBA00032877"/>
    </source>
</evidence>
<dbReference type="InterPro" id="IPR013825">
    <property type="entry name" value="Topo_IA_cen_sub2"/>
</dbReference>
<evidence type="ECO:0000256" key="5">
    <source>
        <dbReference type="ARBA" id="ARBA00022842"/>
    </source>
</evidence>
<evidence type="ECO:0000256" key="10">
    <source>
        <dbReference type="ARBA" id="ARBA00031985"/>
    </source>
</evidence>
<keyword evidence="7" id="KW-0238">DNA-binding</keyword>
<dbReference type="CDD" id="cd00186">
    <property type="entry name" value="TOP1Ac"/>
    <property type="match status" value="1"/>
</dbReference>
<dbReference type="Proteomes" id="UP000664800">
    <property type="component" value="Unassembled WGS sequence"/>
</dbReference>
<feature type="domain" description="Toprim" evidence="14">
    <location>
        <begin position="1"/>
        <end position="146"/>
    </location>
</feature>
<dbReference type="InterPro" id="IPR013497">
    <property type="entry name" value="Topo_IA_cen"/>
</dbReference>
<dbReference type="PROSITE" id="PS52039">
    <property type="entry name" value="TOPO_IA_2"/>
    <property type="match status" value="1"/>
</dbReference>
<dbReference type="InterPro" id="IPR013824">
    <property type="entry name" value="Topo_IA_cen_sub1"/>
</dbReference>
<dbReference type="SMART" id="SM00436">
    <property type="entry name" value="TOP1Bc"/>
    <property type="match status" value="1"/>
</dbReference>
<dbReference type="NCBIfam" id="TIGR01056">
    <property type="entry name" value="topB"/>
    <property type="match status" value="1"/>
</dbReference>
<dbReference type="SUPFAM" id="SSF56712">
    <property type="entry name" value="Prokaryotic type I DNA topoisomerase"/>
    <property type="match status" value="1"/>
</dbReference>
<dbReference type="NCBIfam" id="NF005829">
    <property type="entry name" value="PRK07726.1"/>
    <property type="match status" value="1"/>
</dbReference>
<keyword evidence="4" id="KW-0479">Metal-binding</keyword>
<feature type="domain" description="Topo IA-type catalytic" evidence="15">
    <location>
        <begin position="151"/>
        <end position="593"/>
    </location>
</feature>
<dbReference type="PROSITE" id="PS00396">
    <property type="entry name" value="TOPO_IA_1"/>
    <property type="match status" value="1"/>
</dbReference>
<dbReference type="GO" id="GO:0006310">
    <property type="term" value="P:DNA recombination"/>
    <property type="evidence" value="ECO:0007669"/>
    <property type="project" value="TreeGrafter"/>
</dbReference>
<comment type="catalytic activity">
    <reaction evidence="1">
        <text>ATP-independent breakage of single-stranded DNA, followed by passage and rejoining.</text>
        <dbReference type="EC" id="5.6.2.1"/>
    </reaction>
</comment>
<dbReference type="GO" id="GO:0043597">
    <property type="term" value="C:cytoplasmic replication fork"/>
    <property type="evidence" value="ECO:0007669"/>
    <property type="project" value="TreeGrafter"/>
</dbReference>
<dbReference type="SMART" id="SM00493">
    <property type="entry name" value="TOPRIM"/>
    <property type="match status" value="1"/>
</dbReference>
<evidence type="ECO:0000256" key="11">
    <source>
        <dbReference type="ARBA" id="ARBA00032235"/>
    </source>
</evidence>
<evidence type="ECO:0000256" key="9">
    <source>
        <dbReference type="ARBA" id="ARBA00030003"/>
    </source>
</evidence>
<dbReference type="InterPro" id="IPR003602">
    <property type="entry name" value="Topo_IA_DNA-bd_dom"/>
</dbReference>
<dbReference type="GO" id="GO:0046872">
    <property type="term" value="F:metal ion binding"/>
    <property type="evidence" value="ECO:0007669"/>
    <property type="project" value="UniProtKB-KW"/>
</dbReference>